<sequence length="85" mass="9382">MGAPARCELMLKRQPQSFGRIFEPFFKRHHHGRGAGLGLNLVRDILRMHGGEVTIDNRNPGAVCRLSFPPDKTAGVHTPPRLATA</sequence>
<evidence type="ECO:0000256" key="2">
    <source>
        <dbReference type="ARBA" id="ARBA00012438"/>
    </source>
</evidence>
<reference evidence="4" key="1">
    <citation type="journal article" date="2015" name="BMC Genomics">
        <title>Transcriptome profiling of a Rhizobium leguminosarum bv. trifolii rosR mutant reveals the role of the transcriptional regulator RosR in motility, synthesis of cell-surface components, and other cellular processes.</title>
        <authorList>
            <person name="Rachwal K."/>
            <person name="Matczynska E."/>
            <person name="Janczarek M."/>
        </authorList>
    </citation>
    <scope>NUCLEOTIDE SEQUENCE</scope>
    <source>
        <strain evidence="4">Rt24.2</strain>
    </source>
</reference>
<proteinExistence type="predicted"/>
<evidence type="ECO:0000313" key="4">
    <source>
        <dbReference type="EMBL" id="AOO93864.1"/>
    </source>
</evidence>
<dbReference type="PRINTS" id="PR00344">
    <property type="entry name" value="BCTRLSENSOR"/>
</dbReference>
<keyword evidence="4" id="KW-0808">Transferase</keyword>
<dbReference type="Pfam" id="PF02518">
    <property type="entry name" value="HATPase_c"/>
    <property type="match status" value="1"/>
</dbReference>
<evidence type="ECO:0000259" key="3">
    <source>
        <dbReference type="Pfam" id="PF02518"/>
    </source>
</evidence>
<dbReference type="AlphaFoldDB" id="A0A1C9I4F6"/>
<dbReference type="EC" id="2.7.13.3" evidence="2"/>
<organism evidence="4">
    <name type="scientific">Rhizobium leguminosarum bv. trifolii</name>
    <dbReference type="NCBI Taxonomy" id="386"/>
    <lineage>
        <taxon>Bacteria</taxon>
        <taxon>Pseudomonadati</taxon>
        <taxon>Pseudomonadota</taxon>
        <taxon>Alphaproteobacteria</taxon>
        <taxon>Hyphomicrobiales</taxon>
        <taxon>Rhizobiaceae</taxon>
        <taxon>Rhizobium/Agrobacterium group</taxon>
        <taxon>Rhizobium</taxon>
    </lineage>
</organism>
<dbReference type="InterPro" id="IPR004358">
    <property type="entry name" value="Sig_transdc_His_kin-like_C"/>
</dbReference>
<dbReference type="GO" id="GO:0004673">
    <property type="term" value="F:protein histidine kinase activity"/>
    <property type="evidence" value="ECO:0007669"/>
    <property type="project" value="UniProtKB-EC"/>
</dbReference>
<reference evidence="4" key="2">
    <citation type="journal article" date="2016" name="Front. Microbiol.">
        <title>The Regulatory Protein RosR Affects Rhizobium leguminosarum bv. trifolii Protein Profiles, Cell Surface Properties, and Symbiosis with Clover.</title>
        <authorList>
            <person name="Rachwal K."/>
            <person name="Boguszewska A."/>
            <person name="Kopcinska J."/>
            <person name="Karas M."/>
            <person name="Tchorzewski M."/>
            <person name="Janczarek M."/>
        </authorList>
    </citation>
    <scope>NUCLEOTIDE SEQUENCE</scope>
    <source>
        <strain evidence="4">Rt24.2</strain>
    </source>
</reference>
<keyword evidence="4" id="KW-0418">Kinase</keyword>
<dbReference type="EMBL" id="KX491500">
    <property type="protein sequence ID" value="AOO93864.1"/>
    <property type="molecule type" value="Genomic_DNA"/>
</dbReference>
<feature type="domain" description="Histidine kinase/HSP90-like ATPase" evidence="3">
    <location>
        <begin position="17"/>
        <end position="70"/>
    </location>
</feature>
<comment type="catalytic activity">
    <reaction evidence="1">
        <text>ATP + protein L-histidine = ADP + protein N-phospho-L-histidine.</text>
        <dbReference type="EC" id="2.7.13.3"/>
    </reaction>
</comment>
<dbReference type="SUPFAM" id="SSF55874">
    <property type="entry name" value="ATPase domain of HSP90 chaperone/DNA topoisomerase II/histidine kinase"/>
    <property type="match status" value="1"/>
</dbReference>
<dbReference type="InterPro" id="IPR036890">
    <property type="entry name" value="HATPase_C_sf"/>
</dbReference>
<protein>
    <recommendedName>
        <fullName evidence="2">histidine kinase</fullName>
        <ecNumber evidence="2">2.7.13.3</ecNumber>
    </recommendedName>
</protein>
<dbReference type="Gene3D" id="3.30.565.10">
    <property type="entry name" value="Histidine kinase-like ATPase, C-terminal domain"/>
    <property type="match status" value="1"/>
</dbReference>
<dbReference type="InterPro" id="IPR003594">
    <property type="entry name" value="HATPase_dom"/>
</dbReference>
<accession>A0A1C9I4F6</accession>
<evidence type="ECO:0000256" key="1">
    <source>
        <dbReference type="ARBA" id="ARBA00000085"/>
    </source>
</evidence>
<name>A0A1C9I4F6_RHILT</name>
<dbReference type="CDD" id="cd00075">
    <property type="entry name" value="HATPase"/>
    <property type="match status" value="1"/>
</dbReference>